<protein>
    <submittedName>
        <fullName evidence="1">PD-(D/E)XK nuclease family transposase</fullName>
    </submittedName>
</protein>
<evidence type="ECO:0000313" key="1">
    <source>
        <dbReference type="EMBL" id="MCC2168513.1"/>
    </source>
</evidence>
<gene>
    <name evidence="1" type="ORF">LKD45_12580</name>
</gene>
<accession>A0AAE3DP17</accession>
<dbReference type="EMBL" id="JAJEQF010000038">
    <property type="protein sequence ID" value="MCC2168513.1"/>
    <property type="molecule type" value="Genomic_DNA"/>
</dbReference>
<dbReference type="AlphaFoldDB" id="A0AAE3DP17"/>
<dbReference type="Pfam" id="PF12784">
    <property type="entry name" value="PDDEXK_2"/>
    <property type="match status" value="1"/>
</dbReference>
<dbReference type="Proteomes" id="UP001199355">
    <property type="component" value="Unassembled WGS sequence"/>
</dbReference>
<name>A0AAE3DP17_9FIRM</name>
<reference evidence="1 2" key="1">
    <citation type="submission" date="2021-10" db="EMBL/GenBank/DDBJ databases">
        <title>Anaerobic single-cell dispensing facilitates the cultivation of human gut bacteria.</title>
        <authorList>
            <person name="Afrizal A."/>
        </authorList>
    </citation>
    <scope>NUCLEOTIDE SEQUENCE [LARGE SCALE GENOMIC DNA]</scope>
    <source>
        <strain evidence="1 2">CLA-AA-H244</strain>
    </source>
</reference>
<proteinExistence type="predicted"/>
<sequence>MGETEDKKREKRHQEDLERLRSFRPIDDTFMRGLFKDNLPLAELVLRIITGKKDLTLLKCETQADLKRVTGARSICLDAYAEDSTGKKYDMEVQRSDNGADPHRARYHSSVMDVENLDEKQDYRDLPDTYVIFITEKDYYKAGKPMYVIQNMNLTLNQPFEDGTHILYVNGEYRGDSDLGKLMHDFNCTDAEDMYFDLMAEKTRYLKENPKGVNEMCKVMEDLRNESYAEGREEQAKITAFRMGKKGRSPEEIAELIGFNVETVKKWLQTTEE</sequence>
<keyword evidence="2" id="KW-1185">Reference proteome</keyword>
<comment type="caution">
    <text evidence="1">The sequence shown here is derived from an EMBL/GenBank/DDBJ whole genome shotgun (WGS) entry which is preliminary data.</text>
</comment>
<evidence type="ECO:0000313" key="2">
    <source>
        <dbReference type="Proteomes" id="UP001199355"/>
    </source>
</evidence>
<organism evidence="1 2">
    <name type="scientific">Gallintestinimicrobium propionicum</name>
    <dbReference type="NCBI Taxonomy" id="2981770"/>
    <lineage>
        <taxon>Bacteria</taxon>
        <taxon>Bacillati</taxon>
        <taxon>Bacillota</taxon>
        <taxon>Clostridia</taxon>
        <taxon>Lachnospirales</taxon>
        <taxon>Lachnospiraceae</taxon>
        <taxon>Gallintestinimicrobium</taxon>
    </lineage>
</organism>
<dbReference type="RefSeq" id="WP_118496953.1">
    <property type="nucleotide sequence ID" value="NZ_JAJEQF010000038.1"/>
</dbReference>